<gene>
    <name evidence="2" type="ORF">EYF80_000287</name>
</gene>
<dbReference type="AlphaFoldDB" id="A0A4Z2JIU8"/>
<feature type="compositionally biased region" description="Acidic residues" evidence="1">
    <location>
        <begin position="1"/>
        <end position="11"/>
    </location>
</feature>
<dbReference type="EMBL" id="SRLO01000001">
    <property type="protein sequence ID" value="TNN89684.1"/>
    <property type="molecule type" value="Genomic_DNA"/>
</dbReference>
<feature type="region of interest" description="Disordered" evidence="1">
    <location>
        <begin position="1"/>
        <end position="39"/>
    </location>
</feature>
<sequence>MEPEEGGDTEQTDGTVARKAHKSLSGLLTPENPVPRSSISSLIASRSAVGVPLSSQDSDWKELRDWTSDMLPLVLYGWQALSSAGFLPRHGSKSTTLAAGGSRKS</sequence>
<proteinExistence type="predicted"/>
<accession>A0A4Z2JIU8</accession>
<dbReference type="Proteomes" id="UP000314294">
    <property type="component" value="Unassembled WGS sequence"/>
</dbReference>
<organism evidence="2 3">
    <name type="scientific">Liparis tanakae</name>
    <name type="common">Tanaka's snailfish</name>
    <dbReference type="NCBI Taxonomy" id="230148"/>
    <lineage>
        <taxon>Eukaryota</taxon>
        <taxon>Metazoa</taxon>
        <taxon>Chordata</taxon>
        <taxon>Craniata</taxon>
        <taxon>Vertebrata</taxon>
        <taxon>Euteleostomi</taxon>
        <taxon>Actinopterygii</taxon>
        <taxon>Neopterygii</taxon>
        <taxon>Teleostei</taxon>
        <taxon>Neoteleostei</taxon>
        <taxon>Acanthomorphata</taxon>
        <taxon>Eupercaria</taxon>
        <taxon>Perciformes</taxon>
        <taxon>Cottioidei</taxon>
        <taxon>Cottales</taxon>
        <taxon>Liparidae</taxon>
        <taxon>Liparis</taxon>
    </lineage>
</organism>
<reference evidence="2 3" key="1">
    <citation type="submission" date="2019-03" db="EMBL/GenBank/DDBJ databases">
        <title>First draft genome of Liparis tanakae, snailfish: a comprehensive survey of snailfish specific genes.</title>
        <authorList>
            <person name="Kim W."/>
            <person name="Song I."/>
            <person name="Jeong J.-H."/>
            <person name="Kim D."/>
            <person name="Kim S."/>
            <person name="Ryu S."/>
            <person name="Song J.Y."/>
            <person name="Lee S.K."/>
        </authorList>
    </citation>
    <scope>NUCLEOTIDE SEQUENCE [LARGE SCALE GENOMIC DNA]</scope>
    <source>
        <tissue evidence="2">Muscle</tissue>
    </source>
</reference>
<name>A0A4Z2JIU8_9TELE</name>
<comment type="caution">
    <text evidence="2">The sequence shown here is derived from an EMBL/GenBank/DDBJ whole genome shotgun (WGS) entry which is preliminary data.</text>
</comment>
<evidence type="ECO:0000256" key="1">
    <source>
        <dbReference type="SAM" id="MobiDB-lite"/>
    </source>
</evidence>
<evidence type="ECO:0000313" key="3">
    <source>
        <dbReference type="Proteomes" id="UP000314294"/>
    </source>
</evidence>
<keyword evidence="3" id="KW-1185">Reference proteome</keyword>
<evidence type="ECO:0000313" key="2">
    <source>
        <dbReference type="EMBL" id="TNN89684.1"/>
    </source>
</evidence>
<protein>
    <submittedName>
        <fullName evidence="2">Uncharacterized protein</fullName>
    </submittedName>
</protein>